<comment type="caution">
    <text evidence="1">The sequence shown here is derived from an EMBL/GenBank/DDBJ whole genome shotgun (WGS) entry which is preliminary data.</text>
</comment>
<protein>
    <submittedName>
        <fullName evidence="1">Uncharacterized protein</fullName>
    </submittedName>
</protein>
<keyword evidence="2" id="KW-1185">Reference proteome</keyword>
<dbReference type="Proteomes" id="UP001168990">
    <property type="component" value="Unassembled WGS sequence"/>
</dbReference>
<dbReference type="EMBL" id="JAQQBS010001425">
    <property type="protein sequence ID" value="KAK0157400.1"/>
    <property type="molecule type" value="Genomic_DNA"/>
</dbReference>
<sequence length="278" mass="31445">MSAAEEDLAITNGNSNCNFYFELNTISSSVTDDRGACTVSESGQDVSTERGDMNGGRRHGFQCPYCDRAFPSLRGLGRWSDKDMRRLAVEEAGAQQHLKRINEYLHAKVVFDPPRTHDAIKSLRKRPRYKQLVEEMKQLRAERNVVMGAEHNDDGIVPDDERVGENEVAVADEESIRDYLRSELIYLGSVECGELGRDHLSVAIQSILNRNSPEQGLLMWFSVRSEAFAPSTHVRRRAGVNSNMGHSFSNRTLSDRHIFDLADYFFTVSMSKKKEIPI</sequence>
<accession>A0AA39C4R7</accession>
<gene>
    <name evidence="1" type="ORF">PV328_011145</name>
</gene>
<reference evidence="1" key="2">
    <citation type="submission" date="2023-03" db="EMBL/GenBank/DDBJ databases">
        <authorList>
            <person name="Inwood S.N."/>
            <person name="Skelly J.G."/>
            <person name="Guhlin J."/>
            <person name="Harrop T.W.R."/>
            <person name="Goldson S.G."/>
            <person name="Dearden P.K."/>
        </authorList>
    </citation>
    <scope>NUCLEOTIDE SEQUENCE</scope>
    <source>
        <strain evidence="1">Irish</strain>
        <tissue evidence="1">Whole body</tissue>
    </source>
</reference>
<evidence type="ECO:0000313" key="1">
    <source>
        <dbReference type="EMBL" id="KAK0157400.1"/>
    </source>
</evidence>
<dbReference type="AlphaFoldDB" id="A0AA39C4R7"/>
<evidence type="ECO:0000313" key="2">
    <source>
        <dbReference type="Proteomes" id="UP001168990"/>
    </source>
</evidence>
<name>A0AA39C4R7_9HYME</name>
<reference evidence="1" key="1">
    <citation type="journal article" date="2023" name="bioRxiv">
        <title>Scaffold-level genome assemblies of two parasitoid biocontrol wasps reveal the parthenogenesis mechanism and an associated novel virus.</title>
        <authorList>
            <person name="Inwood S."/>
            <person name="Skelly J."/>
            <person name="Guhlin J."/>
            <person name="Harrop T."/>
            <person name="Goldson S."/>
            <person name="Dearden P."/>
        </authorList>
    </citation>
    <scope>NUCLEOTIDE SEQUENCE</scope>
    <source>
        <strain evidence="1">Irish</strain>
        <tissue evidence="1">Whole body</tissue>
    </source>
</reference>
<proteinExistence type="predicted"/>
<organism evidence="1 2">
    <name type="scientific">Microctonus aethiopoides</name>
    <dbReference type="NCBI Taxonomy" id="144406"/>
    <lineage>
        <taxon>Eukaryota</taxon>
        <taxon>Metazoa</taxon>
        <taxon>Ecdysozoa</taxon>
        <taxon>Arthropoda</taxon>
        <taxon>Hexapoda</taxon>
        <taxon>Insecta</taxon>
        <taxon>Pterygota</taxon>
        <taxon>Neoptera</taxon>
        <taxon>Endopterygota</taxon>
        <taxon>Hymenoptera</taxon>
        <taxon>Apocrita</taxon>
        <taxon>Ichneumonoidea</taxon>
        <taxon>Braconidae</taxon>
        <taxon>Euphorinae</taxon>
        <taxon>Microctonus</taxon>
    </lineage>
</organism>